<sequence>MLALCAVLLFVASTVVVVAGVRVDRHRAATAADLAALAGARRLAEGRGPSCAAARATAEANGAALARCRIAADFSLHVTVRVPVRSWPGTVSAHARAGPHRSTWAPKTP</sequence>
<name>A0A0C2JQC5_9ACTN</name>
<keyword evidence="3" id="KW-1185">Reference proteome</keyword>
<dbReference type="NCBIfam" id="TIGR03816">
    <property type="entry name" value="tadE_like_DECH"/>
    <property type="match status" value="1"/>
</dbReference>
<dbReference type="InterPro" id="IPR021202">
    <property type="entry name" value="Rv3654c-like"/>
</dbReference>
<comment type="caution">
    <text evidence="2">The sequence shown here is derived from an EMBL/GenBank/DDBJ whole genome shotgun (WGS) entry which is preliminary data.</text>
</comment>
<evidence type="ECO:0000313" key="2">
    <source>
        <dbReference type="EMBL" id="KIH99022.1"/>
    </source>
</evidence>
<evidence type="ECO:0000313" key="3">
    <source>
        <dbReference type="Proteomes" id="UP000031675"/>
    </source>
</evidence>
<proteinExistence type="predicted"/>
<reference evidence="3" key="1">
    <citation type="journal article" date="2015" name="Chem. Biol.">
        <title>Structure, bioactivity, and resistance mechanism of streptomonomicin, an unusual lasso Peptide from an understudied halophilic actinomycete.</title>
        <authorList>
            <person name="Metelev M."/>
            <person name="Tietz J.I."/>
            <person name="Melby J.O."/>
            <person name="Blair P.M."/>
            <person name="Zhu L."/>
            <person name="Livnat I."/>
            <person name="Severinov K."/>
            <person name="Mitchell D.A."/>
        </authorList>
    </citation>
    <scope>NUCLEOTIDE SEQUENCE [LARGE SCALE GENOMIC DNA]</scope>
    <source>
        <strain evidence="3">YIM 90003</strain>
    </source>
</reference>
<evidence type="ECO:0000259" key="1">
    <source>
        <dbReference type="Pfam" id="PF13400"/>
    </source>
</evidence>
<dbReference type="EMBL" id="JROO01000017">
    <property type="protein sequence ID" value="KIH99022.1"/>
    <property type="molecule type" value="Genomic_DNA"/>
</dbReference>
<feature type="domain" description="Putative Flp pilus-assembly TadG-like N-terminal" evidence="1">
    <location>
        <begin position="2"/>
        <end position="42"/>
    </location>
</feature>
<gene>
    <name evidence="2" type="ORF">LP52_10160</name>
</gene>
<dbReference type="AlphaFoldDB" id="A0A0C2JQC5"/>
<dbReference type="InterPro" id="IPR028087">
    <property type="entry name" value="Tad_N"/>
</dbReference>
<organism evidence="2 3">
    <name type="scientific">Streptomonospora alba</name>
    <dbReference type="NCBI Taxonomy" id="183763"/>
    <lineage>
        <taxon>Bacteria</taxon>
        <taxon>Bacillati</taxon>
        <taxon>Actinomycetota</taxon>
        <taxon>Actinomycetes</taxon>
        <taxon>Streptosporangiales</taxon>
        <taxon>Nocardiopsidaceae</taxon>
        <taxon>Streptomonospora</taxon>
    </lineage>
</organism>
<accession>A0A0C2JQC5</accession>
<dbReference type="Proteomes" id="UP000031675">
    <property type="component" value="Unassembled WGS sequence"/>
</dbReference>
<protein>
    <recommendedName>
        <fullName evidence="1">Putative Flp pilus-assembly TadG-like N-terminal domain-containing protein</fullName>
    </recommendedName>
</protein>
<dbReference type="Pfam" id="PF13400">
    <property type="entry name" value="Tad"/>
    <property type="match status" value="1"/>
</dbReference>